<accession>A0A2M3ZVY3</accession>
<evidence type="ECO:0000256" key="1">
    <source>
        <dbReference type="SAM" id="MobiDB-lite"/>
    </source>
</evidence>
<dbReference type="EMBL" id="GGFM01011963">
    <property type="protein sequence ID" value="MBW32714.1"/>
    <property type="molecule type" value="Transcribed_RNA"/>
</dbReference>
<name>A0A2M3ZVY3_9DIPT</name>
<feature type="region of interest" description="Disordered" evidence="1">
    <location>
        <begin position="91"/>
        <end position="116"/>
    </location>
</feature>
<evidence type="ECO:0000313" key="2">
    <source>
        <dbReference type="EMBL" id="MBW32714.1"/>
    </source>
</evidence>
<organism evidence="2">
    <name type="scientific">Anopheles braziliensis</name>
    <dbReference type="NCBI Taxonomy" id="58242"/>
    <lineage>
        <taxon>Eukaryota</taxon>
        <taxon>Metazoa</taxon>
        <taxon>Ecdysozoa</taxon>
        <taxon>Arthropoda</taxon>
        <taxon>Hexapoda</taxon>
        <taxon>Insecta</taxon>
        <taxon>Pterygota</taxon>
        <taxon>Neoptera</taxon>
        <taxon>Endopterygota</taxon>
        <taxon>Diptera</taxon>
        <taxon>Nematocera</taxon>
        <taxon>Culicoidea</taxon>
        <taxon>Culicidae</taxon>
        <taxon>Anophelinae</taxon>
        <taxon>Anopheles</taxon>
    </lineage>
</organism>
<feature type="compositionally biased region" description="Low complexity" evidence="1">
    <location>
        <begin position="91"/>
        <end position="104"/>
    </location>
</feature>
<dbReference type="AlphaFoldDB" id="A0A2M3ZVY3"/>
<proteinExistence type="predicted"/>
<sequence length="116" mass="12053">MCSISSVCFWCSSTVARCRSVSCVRICCGIRGPVGFGSLVPPPFDGPDDSRVPLPVPPTVVLCLLCPNRFANPALVVAYACSSSSAVVSARNPASVPSSSSSPESAPPPPRRLELF</sequence>
<protein>
    <submittedName>
        <fullName evidence="2">Putative secreted peptide</fullName>
    </submittedName>
</protein>
<reference evidence="2" key="1">
    <citation type="submission" date="2018-01" db="EMBL/GenBank/DDBJ databases">
        <title>An insight into the sialome of Amazonian anophelines.</title>
        <authorList>
            <person name="Ribeiro J.M."/>
            <person name="Scarpassa V."/>
            <person name="Calvo E."/>
        </authorList>
    </citation>
    <scope>NUCLEOTIDE SEQUENCE</scope>
    <source>
        <tissue evidence="2">Salivary glands</tissue>
    </source>
</reference>